<dbReference type="EMBL" id="BMXE01000004">
    <property type="protein sequence ID" value="GHB34853.1"/>
    <property type="molecule type" value="Genomic_DNA"/>
</dbReference>
<evidence type="ECO:0000256" key="1">
    <source>
        <dbReference type="SAM" id="SignalP"/>
    </source>
</evidence>
<comment type="caution">
    <text evidence="2">The sequence shown here is derived from an EMBL/GenBank/DDBJ whole genome shotgun (WGS) entry which is preliminary data.</text>
</comment>
<evidence type="ECO:0000313" key="3">
    <source>
        <dbReference type="Proteomes" id="UP000637980"/>
    </source>
</evidence>
<gene>
    <name evidence="2" type="ORF">GCM10007094_25360</name>
</gene>
<proteinExistence type="predicted"/>
<keyword evidence="3" id="KW-1185">Reference proteome</keyword>
<organism evidence="2 3">
    <name type="scientific">Pseudovibrio japonicus</name>
    <dbReference type="NCBI Taxonomy" id="366534"/>
    <lineage>
        <taxon>Bacteria</taxon>
        <taxon>Pseudomonadati</taxon>
        <taxon>Pseudomonadota</taxon>
        <taxon>Alphaproteobacteria</taxon>
        <taxon>Hyphomicrobiales</taxon>
        <taxon>Stappiaceae</taxon>
        <taxon>Pseudovibrio</taxon>
    </lineage>
</organism>
<dbReference type="Proteomes" id="UP000637980">
    <property type="component" value="Unassembled WGS sequence"/>
</dbReference>
<reference evidence="3" key="1">
    <citation type="journal article" date="2019" name="Int. J. Syst. Evol. Microbiol.">
        <title>The Global Catalogue of Microorganisms (GCM) 10K type strain sequencing project: providing services to taxonomists for standard genome sequencing and annotation.</title>
        <authorList>
            <consortium name="The Broad Institute Genomics Platform"/>
            <consortium name="The Broad Institute Genome Sequencing Center for Infectious Disease"/>
            <person name="Wu L."/>
            <person name="Ma J."/>
        </authorList>
    </citation>
    <scope>NUCLEOTIDE SEQUENCE [LARGE SCALE GENOMIC DNA]</scope>
    <source>
        <strain evidence="3">KCTC 12861</strain>
    </source>
</reference>
<evidence type="ECO:0000313" key="2">
    <source>
        <dbReference type="EMBL" id="GHB34853.1"/>
    </source>
</evidence>
<protein>
    <recommendedName>
        <fullName evidence="4">Rap1a immunity protein domain-containing protein</fullName>
    </recommendedName>
</protein>
<name>A0ABQ3EE32_9HYPH</name>
<keyword evidence="1" id="KW-0732">Signal</keyword>
<feature type="signal peptide" evidence="1">
    <location>
        <begin position="1"/>
        <end position="22"/>
    </location>
</feature>
<sequence length="109" mass="11918">MILQTVAGGLILFAASISTADAGYNQSRAEKFAYKQQDRITCYYLYGLSNQSGKQDVLRGLITASAYAKGMNKQEAIYAIAYGSGRIAATLAEDPDRRDELISEYSKDC</sequence>
<feature type="chain" id="PRO_5046457046" description="Rap1a immunity protein domain-containing protein" evidence="1">
    <location>
        <begin position="23"/>
        <end position="109"/>
    </location>
</feature>
<evidence type="ECO:0008006" key="4">
    <source>
        <dbReference type="Google" id="ProtNLM"/>
    </source>
</evidence>
<accession>A0ABQ3EE32</accession>
<dbReference type="RefSeq" id="WP_189437164.1">
    <property type="nucleotide sequence ID" value="NZ_BMXE01000004.1"/>
</dbReference>